<protein>
    <recommendedName>
        <fullName evidence="3">Glycosyltransferase subfamily 4-like N-terminal domain-containing protein</fullName>
    </recommendedName>
</protein>
<dbReference type="Gene3D" id="3.40.50.2000">
    <property type="entry name" value="Glycogen Phosphorylase B"/>
    <property type="match status" value="1"/>
</dbReference>
<dbReference type="AlphaFoldDB" id="A0A4Z1BWG8"/>
<accession>A0A4Z1BWG8</accession>
<comment type="caution">
    <text evidence="1">The sequence shown here is derived from an EMBL/GenBank/DDBJ whole genome shotgun (WGS) entry which is preliminary data.</text>
</comment>
<feature type="non-terminal residue" evidence="1">
    <location>
        <position position="185"/>
    </location>
</feature>
<evidence type="ECO:0008006" key="3">
    <source>
        <dbReference type="Google" id="ProtNLM"/>
    </source>
</evidence>
<dbReference type="SUPFAM" id="SSF53756">
    <property type="entry name" value="UDP-Glycosyltransferase/glycogen phosphorylase"/>
    <property type="match status" value="1"/>
</dbReference>
<dbReference type="EMBL" id="SRPG01000675">
    <property type="protein sequence ID" value="TGN32293.1"/>
    <property type="molecule type" value="Genomic_DNA"/>
</dbReference>
<gene>
    <name evidence="1" type="ORF">E4L95_23690</name>
</gene>
<dbReference type="RefSeq" id="WP_135819562.1">
    <property type="nucleotide sequence ID" value="NZ_SRPG01000675.1"/>
</dbReference>
<dbReference type="Proteomes" id="UP000297972">
    <property type="component" value="Unassembled WGS sequence"/>
</dbReference>
<reference evidence="1 2" key="1">
    <citation type="submission" date="2019-03" db="EMBL/GenBank/DDBJ databases">
        <authorList>
            <person name="Li J."/>
        </authorList>
    </citation>
    <scope>NUCLEOTIDE SEQUENCE [LARGE SCALE GENOMIC DNA]</scope>
    <source>
        <strain evidence="1 2">3058</strain>
    </source>
</reference>
<name>A0A4Z1BWG8_9RHOB</name>
<keyword evidence="2" id="KW-1185">Reference proteome</keyword>
<evidence type="ECO:0000313" key="2">
    <source>
        <dbReference type="Proteomes" id="UP000297972"/>
    </source>
</evidence>
<sequence>MTQPLRILFMSHAADDPNGGASRIYHMLTAALQARGHAVDLYHLKDFGLPATPAAAKLAARFALPRYVSRFGAKRDLKHYDIVMSSSGMTAPLFRSLLPQKNRPGLVNHLHGLSVYDHVANVIENELGHFRTSFGYRLVTGPFQNRWDLAGIRSADLTIVQNLRDLSWAQPRVPAGAEVRMIPAA</sequence>
<evidence type="ECO:0000313" key="1">
    <source>
        <dbReference type="EMBL" id="TGN32293.1"/>
    </source>
</evidence>
<organism evidence="1 2">
    <name type="scientific">Paracoccus liaowanqingii</name>
    <dbReference type="NCBI Taxonomy" id="2560053"/>
    <lineage>
        <taxon>Bacteria</taxon>
        <taxon>Pseudomonadati</taxon>
        <taxon>Pseudomonadota</taxon>
        <taxon>Alphaproteobacteria</taxon>
        <taxon>Rhodobacterales</taxon>
        <taxon>Paracoccaceae</taxon>
        <taxon>Paracoccus</taxon>
    </lineage>
</organism>
<proteinExistence type="predicted"/>